<gene>
    <name evidence="13" type="ORF">WR25_10691</name>
</gene>
<organism evidence="13 14">
    <name type="scientific">Diploscapter pachys</name>
    <dbReference type="NCBI Taxonomy" id="2018661"/>
    <lineage>
        <taxon>Eukaryota</taxon>
        <taxon>Metazoa</taxon>
        <taxon>Ecdysozoa</taxon>
        <taxon>Nematoda</taxon>
        <taxon>Chromadorea</taxon>
        <taxon>Rhabditida</taxon>
        <taxon>Rhabditina</taxon>
        <taxon>Rhabditomorpha</taxon>
        <taxon>Rhabditoidea</taxon>
        <taxon>Rhabditidae</taxon>
        <taxon>Diploscapter</taxon>
    </lineage>
</organism>
<dbReference type="InterPro" id="IPR003582">
    <property type="entry name" value="ShKT_dom"/>
</dbReference>
<dbReference type="InterPro" id="IPR035914">
    <property type="entry name" value="Sperma_CUB_dom_sf"/>
</dbReference>
<evidence type="ECO:0000256" key="2">
    <source>
        <dbReference type="ARBA" id="ARBA00022670"/>
    </source>
</evidence>
<keyword evidence="6" id="KW-0482">Metalloprotease</keyword>
<evidence type="ECO:0000256" key="6">
    <source>
        <dbReference type="ARBA" id="ARBA00023049"/>
    </source>
</evidence>
<evidence type="ECO:0000256" key="10">
    <source>
        <dbReference type="SAM" id="MobiDB-lite"/>
    </source>
</evidence>
<dbReference type="OrthoDB" id="5853072at2759"/>
<feature type="non-terminal residue" evidence="13">
    <location>
        <position position="369"/>
    </location>
</feature>
<dbReference type="EMBL" id="LIAE01006685">
    <property type="protein sequence ID" value="PAV86290.1"/>
    <property type="molecule type" value="Genomic_DNA"/>
</dbReference>
<keyword evidence="2" id="KW-0645">Protease</keyword>
<evidence type="ECO:0008006" key="15">
    <source>
        <dbReference type="Google" id="ProtNLM"/>
    </source>
</evidence>
<evidence type="ECO:0000259" key="11">
    <source>
        <dbReference type="PROSITE" id="PS01180"/>
    </source>
</evidence>
<evidence type="ECO:0000256" key="5">
    <source>
        <dbReference type="ARBA" id="ARBA00022833"/>
    </source>
</evidence>
<dbReference type="SUPFAM" id="SSF49854">
    <property type="entry name" value="Spermadhesin, CUB domain"/>
    <property type="match status" value="1"/>
</dbReference>
<reference evidence="13 14" key="1">
    <citation type="journal article" date="2017" name="Curr. Biol.">
        <title>Genome architecture and evolution of a unichromosomal asexual nematode.</title>
        <authorList>
            <person name="Fradin H."/>
            <person name="Zegar C."/>
            <person name="Gutwein M."/>
            <person name="Lucas J."/>
            <person name="Kovtun M."/>
            <person name="Corcoran D."/>
            <person name="Baugh L.R."/>
            <person name="Kiontke K."/>
            <person name="Gunsalus K."/>
            <person name="Fitch D.H."/>
            <person name="Piano F."/>
        </authorList>
    </citation>
    <scope>NUCLEOTIDE SEQUENCE [LARGE SCALE GENOMIC DNA]</scope>
    <source>
        <strain evidence="13">PF1309</strain>
    </source>
</reference>
<keyword evidence="8" id="KW-1015">Disulfide bond</keyword>
<evidence type="ECO:0000256" key="8">
    <source>
        <dbReference type="ARBA" id="ARBA00023157"/>
    </source>
</evidence>
<keyword evidence="1" id="KW-0245">EGF-like domain</keyword>
<dbReference type="GO" id="GO:0006508">
    <property type="term" value="P:proteolysis"/>
    <property type="evidence" value="ECO:0007669"/>
    <property type="project" value="UniProtKB-KW"/>
</dbReference>
<keyword evidence="5" id="KW-0862">Zinc</keyword>
<feature type="domain" description="CUB" evidence="11">
    <location>
        <begin position="196"/>
        <end position="314"/>
    </location>
</feature>
<dbReference type="Pfam" id="PF01400">
    <property type="entry name" value="Astacin"/>
    <property type="match status" value="1"/>
</dbReference>
<dbReference type="InterPro" id="IPR000859">
    <property type="entry name" value="CUB_dom"/>
</dbReference>
<evidence type="ECO:0000256" key="4">
    <source>
        <dbReference type="ARBA" id="ARBA00022801"/>
    </source>
</evidence>
<evidence type="ECO:0000256" key="3">
    <source>
        <dbReference type="ARBA" id="ARBA00022723"/>
    </source>
</evidence>
<dbReference type="Gene3D" id="3.40.390.10">
    <property type="entry name" value="Collagenase (Catalytic Domain)"/>
    <property type="match status" value="1"/>
</dbReference>
<dbReference type="Pfam" id="PF01549">
    <property type="entry name" value="ShK"/>
    <property type="match status" value="1"/>
</dbReference>
<feature type="domain" description="ShKT" evidence="12">
    <location>
        <begin position="336"/>
        <end position="369"/>
    </location>
</feature>
<evidence type="ECO:0000256" key="1">
    <source>
        <dbReference type="ARBA" id="ARBA00022536"/>
    </source>
</evidence>
<dbReference type="PROSITE" id="PS01180">
    <property type="entry name" value="CUB"/>
    <property type="match status" value="1"/>
</dbReference>
<dbReference type="AlphaFoldDB" id="A0A2A2LJH2"/>
<name>A0A2A2LJH2_9BILA</name>
<accession>A0A2A2LJH2</accession>
<dbReference type="GO" id="GO:0004222">
    <property type="term" value="F:metalloendopeptidase activity"/>
    <property type="evidence" value="ECO:0007669"/>
    <property type="project" value="InterPro"/>
</dbReference>
<evidence type="ECO:0000313" key="13">
    <source>
        <dbReference type="EMBL" id="PAV86290.1"/>
    </source>
</evidence>
<comment type="caution">
    <text evidence="9">Lacks conserved residue(s) required for the propagation of feature annotation.</text>
</comment>
<proteinExistence type="predicted"/>
<feature type="region of interest" description="Disordered" evidence="10">
    <location>
        <begin position="28"/>
        <end position="49"/>
    </location>
</feature>
<dbReference type="SUPFAM" id="SSF55486">
    <property type="entry name" value="Metalloproteases ('zincins'), catalytic domain"/>
    <property type="match status" value="1"/>
</dbReference>
<keyword evidence="4" id="KW-0378">Hydrolase</keyword>
<dbReference type="Proteomes" id="UP000218231">
    <property type="component" value="Unassembled WGS sequence"/>
</dbReference>
<keyword evidence="7" id="KW-0865">Zymogen</keyword>
<keyword evidence="14" id="KW-1185">Reference proteome</keyword>
<dbReference type="GO" id="GO:0046872">
    <property type="term" value="F:metal ion binding"/>
    <property type="evidence" value="ECO:0007669"/>
    <property type="project" value="UniProtKB-KW"/>
</dbReference>
<evidence type="ECO:0000256" key="9">
    <source>
        <dbReference type="PROSITE-ProRule" id="PRU01005"/>
    </source>
</evidence>
<dbReference type="STRING" id="2018661.A0A2A2LJH2"/>
<sequence length="369" mass="41202">MTEGEAEEYQRKFGINPRRMANRLQRLKKMGSQGRQTAMTAEDRSKMETRRQKYGNLKVTRPNNESFDLFEINQMTNIADVLVDGDTILTEEQLNKLEEDLRNANSTGRAKRQVAITARKWTGNTLYYYMDSTVDRDSYVRIDLTNVPSSYQSNFNKYSSNIAANYVPYEYGSDMHYSNCPLGYGGATCAERPAGCGSSLTATANWQTTTMTVGDSSNSASPRNSVSYCTSWITAPAGMQVQVRISDIYNGQCNYGCPFNGLELKVRSDKKLVSPRFCCDESKNQIYTSQLNPTPIIAFNQFYSSQFKVDYRYVSAGGISPATPTPGPVTGPPSTCVDSSSSCAQWNSQGFCSSTFYTTDQKKQYCQNT</sequence>
<dbReference type="PROSITE" id="PS51670">
    <property type="entry name" value="SHKT"/>
    <property type="match status" value="1"/>
</dbReference>
<comment type="caution">
    <text evidence="13">The sequence shown here is derived from an EMBL/GenBank/DDBJ whole genome shotgun (WGS) entry which is preliminary data.</text>
</comment>
<evidence type="ECO:0000313" key="14">
    <source>
        <dbReference type="Proteomes" id="UP000218231"/>
    </source>
</evidence>
<evidence type="ECO:0000259" key="12">
    <source>
        <dbReference type="PROSITE" id="PS51670"/>
    </source>
</evidence>
<dbReference type="InterPro" id="IPR024079">
    <property type="entry name" value="MetalloPept_cat_dom_sf"/>
</dbReference>
<evidence type="ECO:0000256" key="7">
    <source>
        <dbReference type="ARBA" id="ARBA00023145"/>
    </source>
</evidence>
<protein>
    <recommendedName>
        <fullName evidence="15">CUB domain-containing protein</fullName>
    </recommendedName>
</protein>
<dbReference type="InterPro" id="IPR001506">
    <property type="entry name" value="Peptidase_M12A"/>
</dbReference>
<keyword evidence="3" id="KW-0479">Metal-binding</keyword>